<keyword evidence="10" id="KW-1006">Bacterial flagellum protein export</keyword>
<name>A0A9X2W628_9ENTR</name>
<dbReference type="GO" id="GO:0044781">
    <property type="term" value="P:bacterial-type flagellum organization"/>
    <property type="evidence" value="ECO:0007669"/>
    <property type="project" value="UniProtKB-KW"/>
</dbReference>
<evidence type="ECO:0000256" key="1">
    <source>
        <dbReference type="ARBA" id="ARBA00004413"/>
    </source>
</evidence>
<proteinExistence type="inferred from homology"/>
<keyword evidence="8" id="KW-0653">Protein transport</keyword>
<dbReference type="Proteomes" id="UP001150641">
    <property type="component" value="Unassembled WGS sequence"/>
</dbReference>
<keyword evidence="7" id="KW-1005">Bacterial flagellum biogenesis</keyword>
<reference evidence="11" key="1">
    <citation type="submission" date="2022-03" db="EMBL/GenBank/DDBJ databases">
        <title>Proposal of a novel genus Dryocolo and two novel species.</title>
        <authorList>
            <person name="Maddock D.W."/>
            <person name="Brady C.L."/>
            <person name="Denman S."/>
            <person name="Arnold D."/>
        </authorList>
    </citation>
    <scope>NUCLEOTIDE SEQUENCE</scope>
    <source>
        <strain evidence="11">H6W4</strain>
    </source>
</reference>
<comment type="similarity">
    <text evidence="2">Belongs to the FliJ family.</text>
</comment>
<dbReference type="NCBIfam" id="TIGR02473">
    <property type="entry name" value="flagell_FliJ"/>
    <property type="match status" value="1"/>
</dbReference>
<evidence type="ECO:0000256" key="4">
    <source>
        <dbReference type="ARBA" id="ARBA00022448"/>
    </source>
</evidence>
<gene>
    <name evidence="11" type="primary">fliJ</name>
    <name evidence="11" type="ORF">MUA00_07120</name>
</gene>
<dbReference type="Pfam" id="PF02050">
    <property type="entry name" value="FliJ"/>
    <property type="match status" value="1"/>
</dbReference>
<dbReference type="Gene3D" id="1.10.287.1700">
    <property type="match status" value="1"/>
</dbReference>
<keyword evidence="6" id="KW-0145">Chemotaxis</keyword>
<dbReference type="RefSeq" id="WP_271122408.1">
    <property type="nucleotide sequence ID" value="NZ_JALHAN010000062.1"/>
</dbReference>
<dbReference type="GO" id="GO:0009288">
    <property type="term" value="C:bacterial-type flagellum"/>
    <property type="evidence" value="ECO:0007669"/>
    <property type="project" value="InterPro"/>
</dbReference>
<dbReference type="GO" id="GO:0071973">
    <property type="term" value="P:bacterial-type flagellum-dependent cell motility"/>
    <property type="evidence" value="ECO:0007669"/>
    <property type="project" value="InterPro"/>
</dbReference>
<evidence type="ECO:0000256" key="8">
    <source>
        <dbReference type="ARBA" id="ARBA00022927"/>
    </source>
</evidence>
<keyword evidence="4" id="KW-0813">Transport</keyword>
<sequence>MSKLILTLEQLHLLRHRAVEDLSRQLSSQRQLCQRFEKNISALRSLACGMSEAAGTSAALLTNHSGYKRNLQRVIDWQKQEQALASLEAQKIQGALLEEAKREKSLELVLDERKRQRAMDENRRDQKNTDAVSAQCWLRQKLAQR</sequence>
<evidence type="ECO:0000256" key="7">
    <source>
        <dbReference type="ARBA" id="ARBA00022795"/>
    </source>
</evidence>
<evidence type="ECO:0000256" key="6">
    <source>
        <dbReference type="ARBA" id="ARBA00022500"/>
    </source>
</evidence>
<evidence type="ECO:0000256" key="9">
    <source>
        <dbReference type="ARBA" id="ARBA00023136"/>
    </source>
</evidence>
<evidence type="ECO:0000313" key="11">
    <source>
        <dbReference type="EMBL" id="MCT4701574.1"/>
    </source>
</evidence>
<comment type="subcellular location">
    <subcellularLocation>
        <location evidence="1">Cell membrane</location>
        <topology evidence="1">Peripheral membrane protein</topology>
        <orientation evidence="1">Cytoplasmic side</orientation>
    </subcellularLocation>
</comment>
<keyword evidence="12" id="KW-1185">Reference proteome</keyword>
<evidence type="ECO:0000256" key="3">
    <source>
        <dbReference type="ARBA" id="ARBA00020392"/>
    </source>
</evidence>
<evidence type="ECO:0000256" key="2">
    <source>
        <dbReference type="ARBA" id="ARBA00010004"/>
    </source>
</evidence>
<evidence type="ECO:0000256" key="5">
    <source>
        <dbReference type="ARBA" id="ARBA00022475"/>
    </source>
</evidence>
<keyword evidence="5" id="KW-1003">Cell membrane</keyword>
<dbReference type="EMBL" id="JALHAP010000075">
    <property type="protein sequence ID" value="MCT4701574.1"/>
    <property type="molecule type" value="Genomic_DNA"/>
</dbReference>
<keyword evidence="11" id="KW-0969">Cilium</keyword>
<dbReference type="GO" id="GO:0006935">
    <property type="term" value="P:chemotaxis"/>
    <property type="evidence" value="ECO:0007669"/>
    <property type="project" value="UniProtKB-KW"/>
</dbReference>
<dbReference type="GO" id="GO:0005886">
    <property type="term" value="C:plasma membrane"/>
    <property type="evidence" value="ECO:0007669"/>
    <property type="project" value="UniProtKB-SubCell"/>
</dbReference>
<accession>A0A9X2W628</accession>
<dbReference type="GO" id="GO:0015031">
    <property type="term" value="P:protein transport"/>
    <property type="evidence" value="ECO:0007669"/>
    <property type="project" value="UniProtKB-KW"/>
</dbReference>
<keyword evidence="11" id="KW-0282">Flagellum</keyword>
<dbReference type="InterPro" id="IPR053716">
    <property type="entry name" value="Flag_assembly_chemotaxis_eff"/>
</dbReference>
<dbReference type="InterPro" id="IPR012823">
    <property type="entry name" value="Flagell_FliJ"/>
</dbReference>
<evidence type="ECO:0000313" key="12">
    <source>
        <dbReference type="Proteomes" id="UP001150641"/>
    </source>
</evidence>
<organism evidence="11 12">
    <name type="scientific">Dryocola boscaweniae</name>
    <dbReference type="NCBI Taxonomy" id="2925397"/>
    <lineage>
        <taxon>Bacteria</taxon>
        <taxon>Pseudomonadati</taxon>
        <taxon>Pseudomonadota</taxon>
        <taxon>Gammaproteobacteria</taxon>
        <taxon>Enterobacterales</taxon>
        <taxon>Enterobacteriaceae</taxon>
        <taxon>Dryocola</taxon>
    </lineage>
</organism>
<keyword evidence="9" id="KW-0472">Membrane</keyword>
<keyword evidence="11" id="KW-0966">Cell projection</keyword>
<evidence type="ECO:0000256" key="10">
    <source>
        <dbReference type="ARBA" id="ARBA00023225"/>
    </source>
</evidence>
<protein>
    <recommendedName>
        <fullName evidence="3">Flagellar FliJ protein</fullName>
    </recommendedName>
</protein>
<dbReference type="AlphaFoldDB" id="A0A9X2W628"/>
<comment type="caution">
    <text evidence="11">The sequence shown here is derived from an EMBL/GenBank/DDBJ whole genome shotgun (WGS) entry which is preliminary data.</text>
</comment>